<evidence type="ECO:0000313" key="2">
    <source>
        <dbReference type="EMBL" id="KKM92182.1"/>
    </source>
</evidence>
<sequence>MYSDDNSTPEERAQALLDEAQGLRKDAQDLLREIERENARRFLADKPVFSLKAHLAGKFFKAWKEFDVEYAKIGAPLFGSDPE</sequence>
<name>A0A0F9PFR9_9ZZZZ</name>
<comment type="caution">
    <text evidence="2">The sequence shown here is derived from an EMBL/GenBank/DDBJ whole genome shotgun (WGS) entry which is preliminary data.</text>
</comment>
<feature type="coiled-coil region" evidence="1">
    <location>
        <begin position="10"/>
        <end position="40"/>
    </location>
</feature>
<dbReference type="AlphaFoldDB" id="A0A0F9PFR9"/>
<gene>
    <name evidence="2" type="ORF">LCGC14_1221010</name>
</gene>
<evidence type="ECO:0000256" key="1">
    <source>
        <dbReference type="SAM" id="Coils"/>
    </source>
</evidence>
<proteinExistence type="predicted"/>
<protein>
    <submittedName>
        <fullName evidence="2">Uncharacterized protein</fullName>
    </submittedName>
</protein>
<keyword evidence="1" id="KW-0175">Coiled coil</keyword>
<dbReference type="EMBL" id="LAZR01006429">
    <property type="protein sequence ID" value="KKM92182.1"/>
    <property type="molecule type" value="Genomic_DNA"/>
</dbReference>
<reference evidence="2" key="1">
    <citation type="journal article" date="2015" name="Nature">
        <title>Complex archaea that bridge the gap between prokaryotes and eukaryotes.</title>
        <authorList>
            <person name="Spang A."/>
            <person name="Saw J.H."/>
            <person name="Jorgensen S.L."/>
            <person name="Zaremba-Niedzwiedzka K."/>
            <person name="Martijn J."/>
            <person name="Lind A.E."/>
            <person name="van Eijk R."/>
            <person name="Schleper C."/>
            <person name="Guy L."/>
            <person name="Ettema T.J."/>
        </authorList>
    </citation>
    <scope>NUCLEOTIDE SEQUENCE</scope>
</reference>
<accession>A0A0F9PFR9</accession>
<organism evidence="2">
    <name type="scientific">marine sediment metagenome</name>
    <dbReference type="NCBI Taxonomy" id="412755"/>
    <lineage>
        <taxon>unclassified sequences</taxon>
        <taxon>metagenomes</taxon>
        <taxon>ecological metagenomes</taxon>
    </lineage>
</organism>